<feature type="region of interest" description="Disordered" evidence="1">
    <location>
        <begin position="284"/>
        <end position="321"/>
    </location>
</feature>
<feature type="compositionally biased region" description="Low complexity" evidence="1">
    <location>
        <begin position="92"/>
        <end position="103"/>
    </location>
</feature>
<protein>
    <submittedName>
        <fullName evidence="2">Uncharacterized protein</fullName>
    </submittedName>
</protein>
<feature type="compositionally biased region" description="Pro residues" evidence="1">
    <location>
        <begin position="133"/>
        <end position="150"/>
    </location>
</feature>
<feature type="compositionally biased region" description="Acidic residues" evidence="1">
    <location>
        <begin position="123"/>
        <end position="132"/>
    </location>
</feature>
<evidence type="ECO:0000313" key="2">
    <source>
        <dbReference type="EMBL" id="CAD9406931.1"/>
    </source>
</evidence>
<dbReference type="AlphaFoldDB" id="A0A7S2FRC6"/>
<feature type="compositionally biased region" description="Basic and acidic residues" evidence="1">
    <location>
        <begin position="80"/>
        <end position="91"/>
    </location>
</feature>
<reference evidence="2" key="1">
    <citation type="submission" date="2021-01" db="EMBL/GenBank/DDBJ databases">
        <authorList>
            <person name="Corre E."/>
            <person name="Pelletier E."/>
            <person name="Niang G."/>
            <person name="Scheremetjew M."/>
            <person name="Finn R."/>
            <person name="Kale V."/>
            <person name="Holt S."/>
            <person name="Cochrane G."/>
            <person name="Meng A."/>
            <person name="Brown T."/>
            <person name="Cohen L."/>
        </authorList>
    </citation>
    <scope>NUCLEOTIDE SEQUENCE</scope>
    <source>
        <strain evidence="2">UTEX LB 985</strain>
    </source>
</reference>
<accession>A0A7S2FRC6</accession>
<feature type="compositionally biased region" description="Gly residues" evidence="1">
    <location>
        <begin position="298"/>
        <end position="308"/>
    </location>
</feature>
<dbReference type="EMBL" id="HBGU01007542">
    <property type="protein sequence ID" value="CAD9406931.1"/>
    <property type="molecule type" value="Transcribed_RNA"/>
</dbReference>
<feature type="region of interest" description="Disordered" evidence="1">
    <location>
        <begin position="67"/>
        <end position="160"/>
    </location>
</feature>
<evidence type="ECO:0000256" key="1">
    <source>
        <dbReference type="SAM" id="MobiDB-lite"/>
    </source>
</evidence>
<proteinExistence type="predicted"/>
<name>A0A7S2FRC6_9EUKA</name>
<organism evidence="2">
    <name type="scientific">Haptolina brevifila</name>
    <dbReference type="NCBI Taxonomy" id="156173"/>
    <lineage>
        <taxon>Eukaryota</taxon>
        <taxon>Haptista</taxon>
        <taxon>Haptophyta</taxon>
        <taxon>Prymnesiophyceae</taxon>
        <taxon>Prymnesiales</taxon>
        <taxon>Prymnesiaceae</taxon>
        <taxon>Haptolina</taxon>
    </lineage>
</organism>
<feature type="region of interest" description="Disordered" evidence="1">
    <location>
        <begin position="37"/>
        <end position="56"/>
    </location>
</feature>
<feature type="compositionally biased region" description="Gly residues" evidence="1">
    <location>
        <begin position="38"/>
        <end position="49"/>
    </location>
</feature>
<sequence length="321" mass="33788">MAFAWFLEYWAAGGRASAEKGRQWLLGVEGLGVEKGVEGGVESGNGGGLDGDRADVAEGRGSKLIDASLALPTAPPSGSKPRDAKLADAKLADATSAESKPTASTPPEPTPAVTTKIKKTSWGDDDDDDDDLPPPPPRPPSPPTPPPPRMTPMDGCTPPMELVSLDLQPSWGPYVQALHSARGTEKYTFHQWNINGGIDALTASGLPALDLCIISNVLVYCTDQPTADVLHELLTTHRVHAILINERGAEQKMVDMLEQRGVVVVRLMDNNVGGRDDRQLLLLPPGSSPPPCLSAGSEGEGGGEGGGSIFPNVPYEEGKHM</sequence>
<gene>
    <name evidence="2" type="ORF">CBRE1094_LOCUS4137</name>
</gene>